<dbReference type="PANTHER" id="PTHR23131">
    <property type="entry name" value="ENDORIBONUCLEASE LACTB2"/>
    <property type="match status" value="1"/>
</dbReference>
<evidence type="ECO:0000313" key="3">
    <source>
        <dbReference type="Proteomes" id="UP000650081"/>
    </source>
</evidence>
<sequence>MHLQLSTPTLTLFESALFQTVTTCYSTPEYTLLVDPNWLPGEVESIAAHVDRVGAGKPLYLFFTHSDYDHIIAWERFPGAITLASEAFTGHPDPESVLQQIRDFDEDNYIVRPYPITYPLIRHPIAGDGTALLLGTDEWRFYQSPGHNRDGLIAFLPSQGMLIVGDYLSDVEFPFVEHSFADYRATLDKVDGLLQSGAVRILISGHGPHTRDPAAMQQRLRESRQYLADLERAVREGIDFDQAALFQRYAFPRSQRPYHLANVARVRSEMAEAD</sequence>
<dbReference type="InterPro" id="IPR036866">
    <property type="entry name" value="RibonucZ/Hydroxyglut_hydro"/>
</dbReference>
<organism evidence="2 3">
    <name type="scientific">Neolewinella lacunae</name>
    <dbReference type="NCBI Taxonomy" id="1517758"/>
    <lineage>
        <taxon>Bacteria</taxon>
        <taxon>Pseudomonadati</taxon>
        <taxon>Bacteroidota</taxon>
        <taxon>Saprospiria</taxon>
        <taxon>Saprospirales</taxon>
        <taxon>Lewinellaceae</taxon>
        <taxon>Neolewinella</taxon>
    </lineage>
</organism>
<dbReference type="EMBL" id="JACSIT010000063">
    <property type="protein sequence ID" value="MBC6993302.1"/>
    <property type="molecule type" value="Genomic_DNA"/>
</dbReference>
<dbReference type="InterPro" id="IPR050662">
    <property type="entry name" value="Sec-metab_biosynth-thioest"/>
</dbReference>
<dbReference type="RefSeq" id="WP_187465418.1">
    <property type="nucleotide sequence ID" value="NZ_JACSIT010000063.1"/>
</dbReference>
<proteinExistence type="predicted"/>
<dbReference type="PANTHER" id="PTHR23131:SF0">
    <property type="entry name" value="ENDORIBONUCLEASE LACTB2"/>
    <property type="match status" value="1"/>
</dbReference>
<protein>
    <submittedName>
        <fullName evidence="2">MBL fold metallo-hydrolase</fullName>
    </submittedName>
</protein>
<dbReference type="AlphaFoldDB" id="A0A923PFV3"/>
<evidence type="ECO:0000259" key="1">
    <source>
        <dbReference type="SMART" id="SM00849"/>
    </source>
</evidence>
<name>A0A923PFV3_9BACT</name>
<comment type="caution">
    <text evidence="2">The sequence shown here is derived from an EMBL/GenBank/DDBJ whole genome shotgun (WGS) entry which is preliminary data.</text>
</comment>
<dbReference type="InterPro" id="IPR001279">
    <property type="entry name" value="Metallo-B-lactamas"/>
</dbReference>
<evidence type="ECO:0000313" key="2">
    <source>
        <dbReference type="EMBL" id="MBC6993302.1"/>
    </source>
</evidence>
<dbReference type="Proteomes" id="UP000650081">
    <property type="component" value="Unassembled WGS sequence"/>
</dbReference>
<reference evidence="2" key="1">
    <citation type="submission" date="2020-08" db="EMBL/GenBank/DDBJ databases">
        <title>Lewinella bacteria from marine environments.</title>
        <authorList>
            <person name="Zhong Y."/>
        </authorList>
    </citation>
    <scope>NUCLEOTIDE SEQUENCE</scope>
    <source>
        <strain evidence="2">KCTC 42187</strain>
    </source>
</reference>
<dbReference type="Gene3D" id="3.60.15.10">
    <property type="entry name" value="Ribonuclease Z/Hydroxyacylglutathione hydrolase-like"/>
    <property type="match status" value="1"/>
</dbReference>
<feature type="domain" description="Metallo-beta-lactamase" evidence="1">
    <location>
        <begin position="19"/>
        <end position="206"/>
    </location>
</feature>
<gene>
    <name evidence="2" type="ORF">H9S92_03955</name>
</gene>
<dbReference type="SMART" id="SM00849">
    <property type="entry name" value="Lactamase_B"/>
    <property type="match status" value="1"/>
</dbReference>
<dbReference type="Pfam" id="PF00753">
    <property type="entry name" value="Lactamase_B"/>
    <property type="match status" value="1"/>
</dbReference>
<accession>A0A923PFV3</accession>
<keyword evidence="3" id="KW-1185">Reference proteome</keyword>
<dbReference type="SUPFAM" id="SSF56281">
    <property type="entry name" value="Metallo-hydrolase/oxidoreductase"/>
    <property type="match status" value="1"/>
</dbReference>